<keyword evidence="2" id="KW-1185">Reference proteome</keyword>
<sequence length="502" mass="54427">MHFSSTVVLSFLGFSSRGLAATVHSRGESLPSILRNPGNHWSSQTTLSFPGDARFENVTERWTIYEPPTFNAAVSPATENDVVEAVKLARAYNLSFLATGGRHGYGTTLGNLHGGLSIDLSQMNSVKVDKRAGLLTVGPGVRFRNIVGPVEDAGFEIQTGTCSCPGMIGVTIGAGIGRLAGVHGLLIDALVSARVVTADGRVLEVSAKSNPDLFWGIRGAGANFGIITSATYKLHPRIDYYTAFDFVFPASTNATYFNTIQKLIHGHKGPATMPEKLASSTSVVYNATTNQPQLIASWVYAGPQHEAMQVMAPILAIKADRTVISRLPWSRLNTETGFGSDASVCLPEKLLDIYTTNVRKFDAPTYTSVFQKFADFYQKYPDARGSSFLVEAFPNQATTAVPDSATAYPWRDSVTYLLLQFTWGTGSASEAQANAFGQELRRELVATSGFNDVVAYVNYAHGDEKIEQIYGKNKLPRLASLKAKYDPQNVFAFNNALPSKYP</sequence>
<proteinExistence type="predicted"/>
<comment type="caution">
    <text evidence="1">The sequence shown here is derived from an EMBL/GenBank/DDBJ whole genome shotgun (WGS) entry which is preliminary data.</text>
</comment>
<evidence type="ECO:0000313" key="2">
    <source>
        <dbReference type="Proteomes" id="UP001153332"/>
    </source>
</evidence>
<name>A0ACC2JYX7_9PEZI</name>
<dbReference type="EMBL" id="JAPUUL010000095">
    <property type="protein sequence ID" value="KAJ8132697.1"/>
    <property type="molecule type" value="Genomic_DNA"/>
</dbReference>
<protein>
    <submittedName>
        <fullName evidence="1">Uncharacterized protein</fullName>
    </submittedName>
</protein>
<evidence type="ECO:0000313" key="1">
    <source>
        <dbReference type="EMBL" id="KAJ8132697.1"/>
    </source>
</evidence>
<dbReference type="Proteomes" id="UP001153332">
    <property type="component" value="Unassembled WGS sequence"/>
</dbReference>
<accession>A0ACC2JYX7</accession>
<organism evidence="1 2">
    <name type="scientific">Lasiodiplodia mahajangana</name>
    <dbReference type="NCBI Taxonomy" id="1108764"/>
    <lineage>
        <taxon>Eukaryota</taxon>
        <taxon>Fungi</taxon>
        <taxon>Dikarya</taxon>
        <taxon>Ascomycota</taxon>
        <taxon>Pezizomycotina</taxon>
        <taxon>Dothideomycetes</taxon>
        <taxon>Dothideomycetes incertae sedis</taxon>
        <taxon>Botryosphaeriales</taxon>
        <taxon>Botryosphaeriaceae</taxon>
        <taxon>Lasiodiplodia</taxon>
    </lineage>
</organism>
<gene>
    <name evidence="1" type="ORF">O1611_g930</name>
</gene>
<reference evidence="1" key="1">
    <citation type="submission" date="2022-12" db="EMBL/GenBank/DDBJ databases">
        <title>Genome Sequence of Lasiodiplodia mahajangana.</title>
        <authorList>
            <person name="Buettner E."/>
        </authorList>
    </citation>
    <scope>NUCLEOTIDE SEQUENCE</scope>
    <source>
        <strain evidence="1">VT137</strain>
    </source>
</reference>